<dbReference type="RefSeq" id="WP_007465664.1">
    <property type="nucleotide sequence ID" value="NZ_AMZO01000016.1"/>
</dbReference>
<evidence type="ECO:0000256" key="1">
    <source>
        <dbReference type="SAM" id="Phobius"/>
    </source>
</evidence>
<keyword evidence="3" id="KW-1185">Reference proteome</keyword>
<dbReference type="OrthoDB" id="37830at2"/>
<dbReference type="EMBL" id="AMZO01000016">
    <property type="protein sequence ID" value="ELR65703.1"/>
    <property type="molecule type" value="Genomic_DNA"/>
</dbReference>
<keyword evidence="1" id="KW-0472">Membrane</keyword>
<name>L8JBQ2_9GAMM</name>
<feature type="transmembrane region" description="Helical" evidence="1">
    <location>
        <begin position="104"/>
        <end position="126"/>
    </location>
</feature>
<keyword evidence="1" id="KW-0812">Transmembrane</keyword>
<gene>
    <name evidence="2" type="ORF">C942_00788</name>
</gene>
<keyword evidence="1" id="KW-1133">Transmembrane helix</keyword>
<feature type="transmembrane region" description="Helical" evidence="1">
    <location>
        <begin position="132"/>
        <end position="154"/>
    </location>
</feature>
<feature type="transmembrane region" description="Helical" evidence="1">
    <location>
        <begin position="330"/>
        <end position="349"/>
    </location>
</feature>
<feature type="transmembrane region" description="Helical" evidence="1">
    <location>
        <begin position="229"/>
        <end position="252"/>
    </location>
</feature>
<sequence>MAGIGFELRKILKKNSLLSIVEAYGLAGLISSGPWVLSILALLVIGLLSIGVIFPTYVIVQFLVIVTYLMAGSLIISGLFQLLLTRFISDLIFSGHEQRIVPNLLGSMLVTSLIAGVIGGAILAISPEIEPAVRIVIFTSLILLCNQWLIIIFLSGMKEYYRIFFTMMFSYSMMILLALILPPSGLLGLMLIFCSSQALLTFSFLYHVIRDFPADRLLSLDFLHYKKTFFSLICCGFLYNLGVWADKFVFWFRDETSHQVIAVFRASYIYDLPIFIAYLAIVPGMAVFMMRMETDFADACLKYYDAVREGATLDSIYLLKDRMVLACRQSIYEIFKVQGITLALLLLWAEDILLALDIDLAYLHLLYIDLVGVSLQVLVMAILNVMYYLDKRYAALILTALMAGGNYLLAQYSIDLGPVYYGYGFTVTMLLTTIVGLVILDRQFEDLEYQTFMLQKS</sequence>
<feature type="transmembrane region" description="Helical" evidence="1">
    <location>
        <begin position="60"/>
        <end position="84"/>
    </location>
</feature>
<dbReference type="AlphaFoldDB" id="L8JBQ2"/>
<protein>
    <submittedName>
        <fullName evidence="2">Extracellular Matrix protein PelG</fullName>
    </submittedName>
</protein>
<feature type="transmembrane region" description="Helical" evidence="1">
    <location>
        <begin position="187"/>
        <end position="209"/>
    </location>
</feature>
<dbReference type="InterPro" id="IPR031617">
    <property type="entry name" value="PelG"/>
</dbReference>
<proteinExistence type="predicted"/>
<dbReference type="Pfam" id="PF16933">
    <property type="entry name" value="PelG"/>
    <property type="match status" value="1"/>
</dbReference>
<dbReference type="PATRIC" id="fig|1056511.3.peg.2280"/>
<feature type="transmembrane region" description="Helical" evidence="1">
    <location>
        <begin position="361"/>
        <end position="386"/>
    </location>
</feature>
<evidence type="ECO:0000313" key="3">
    <source>
        <dbReference type="Proteomes" id="UP000011134"/>
    </source>
</evidence>
<dbReference type="Proteomes" id="UP000011134">
    <property type="component" value="Unassembled WGS sequence"/>
</dbReference>
<feature type="transmembrane region" description="Helical" evidence="1">
    <location>
        <begin position="420"/>
        <end position="440"/>
    </location>
</feature>
<feature type="transmembrane region" description="Helical" evidence="1">
    <location>
        <begin position="161"/>
        <end position="181"/>
    </location>
</feature>
<feature type="transmembrane region" description="Helical" evidence="1">
    <location>
        <begin position="393"/>
        <end position="414"/>
    </location>
</feature>
<reference evidence="2 3" key="1">
    <citation type="submission" date="2012-12" db="EMBL/GenBank/DDBJ databases">
        <title>Genome Assembly of Photobacterium sp. AK15.</title>
        <authorList>
            <person name="Khatri I."/>
            <person name="Vaidya B."/>
            <person name="Srinivas T.N.R."/>
            <person name="Subramanian S."/>
            <person name="Pinnaka A."/>
        </authorList>
    </citation>
    <scope>NUCLEOTIDE SEQUENCE [LARGE SCALE GENOMIC DNA]</scope>
    <source>
        <strain evidence="2 3">AK15</strain>
    </source>
</reference>
<organism evidence="2 3">
    <name type="scientific">Photobacterium marinum</name>
    <dbReference type="NCBI Taxonomy" id="1056511"/>
    <lineage>
        <taxon>Bacteria</taxon>
        <taxon>Pseudomonadati</taxon>
        <taxon>Pseudomonadota</taxon>
        <taxon>Gammaproteobacteria</taxon>
        <taxon>Vibrionales</taxon>
        <taxon>Vibrionaceae</taxon>
        <taxon>Photobacterium</taxon>
    </lineage>
</organism>
<comment type="caution">
    <text evidence="2">The sequence shown here is derived from an EMBL/GenBank/DDBJ whole genome shotgun (WGS) entry which is preliminary data.</text>
</comment>
<feature type="transmembrane region" description="Helical" evidence="1">
    <location>
        <begin position="21"/>
        <end position="54"/>
    </location>
</feature>
<accession>L8JBQ2</accession>
<evidence type="ECO:0000313" key="2">
    <source>
        <dbReference type="EMBL" id="ELR65703.1"/>
    </source>
</evidence>
<feature type="transmembrane region" description="Helical" evidence="1">
    <location>
        <begin position="272"/>
        <end position="290"/>
    </location>
</feature>